<dbReference type="EMBL" id="RKLT01000031">
    <property type="protein sequence ID" value="MBX0297897.1"/>
    <property type="molecule type" value="Genomic_DNA"/>
</dbReference>
<protein>
    <submittedName>
        <fullName evidence="3">Helix-turn-helix domain-containing protein</fullName>
    </submittedName>
</protein>
<dbReference type="InterPro" id="IPR036388">
    <property type="entry name" value="WH-like_DNA-bd_sf"/>
</dbReference>
<organism evidence="3 4">
    <name type="scientific">Haloarcula nitratireducens</name>
    <dbReference type="NCBI Taxonomy" id="2487749"/>
    <lineage>
        <taxon>Archaea</taxon>
        <taxon>Methanobacteriati</taxon>
        <taxon>Methanobacteriota</taxon>
        <taxon>Stenosarchaea group</taxon>
        <taxon>Halobacteria</taxon>
        <taxon>Halobacteriales</taxon>
        <taxon>Haloarculaceae</taxon>
        <taxon>Haloarcula</taxon>
    </lineage>
</organism>
<dbReference type="Pfam" id="PF24033">
    <property type="entry name" value="DUF7342"/>
    <property type="match status" value="1"/>
</dbReference>
<name>A0AAW4PL06_9EURY</name>
<dbReference type="InterPro" id="IPR036390">
    <property type="entry name" value="WH_DNA-bd_sf"/>
</dbReference>
<dbReference type="InterPro" id="IPR055766">
    <property type="entry name" value="DUF7342"/>
</dbReference>
<dbReference type="Proteomes" id="UP001430455">
    <property type="component" value="Unassembled WGS sequence"/>
</dbReference>
<evidence type="ECO:0000313" key="3">
    <source>
        <dbReference type="EMBL" id="MBX0297897.1"/>
    </source>
</evidence>
<gene>
    <name evidence="3" type="ORF">EGH23_23820</name>
</gene>
<evidence type="ECO:0000256" key="2">
    <source>
        <dbReference type="SAM" id="MobiDB-lite"/>
    </source>
</evidence>
<dbReference type="RefSeq" id="WP_220582478.1">
    <property type="nucleotide sequence ID" value="NZ_RKLT01000031.1"/>
</dbReference>
<feature type="region of interest" description="Disordered" evidence="2">
    <location>
        <begin position="176"/>
        <end position="208"/>
    </location>
</feature>
<dbReference type="AlphaFoldDB" id="A0AAW4PL06"/>
<comment type="caution">
    <text evidence="3">The sequence shown here is derived from an EMBL/GenBank/DDBJ whole genome shotgun (WGS) entry which is preliminary data.</text>
</comment>
<evidence type="ECO:0000313" key="4">
    <source>
        <dbReference type="Proteomes" id="UP001430455"/>
    </source>
</evidence>
<evidence type="ECO:0000256" key="1">
    <source>
        <dbReference type="SAM" id="Coils"/>
    </source>
</evidence>
<keyword evidence="4" id="KW-1185">Reference proteome</keyword>
<dbReference type="SUPFAM" id="SSF46785">
    <property type="entry name" value="Winged helix' DNA-binding domain"/>
    <property type="match status" value="1"/>
</dbReference>
<keyword evidence="1" id="KW-0175">Coiled coil</keyword>
<feature type="coiled-coil region" evidence="1">
    <location>
        <begin position="101"/>
        <end position="132"/>
    </location>
</feature>
<proteinExistence type="predicted"/>
<dbReference type="Gene3D" id="1.10.10.10">
    <property type="entry name" value="Winged helix-like DNA-binding domain superfamily/Winged helix DNA-binding domain"/>
    <property type="match status" value="1"/>
</dbReference>
<sequence length="208" mass="23315">MNIADAPDGLWEGDVNEATIEEWKADTTTFERVRSIIDVTTEPQPVSTIADRAHVSEPTVRKHLTALAETGRVKTVNTDSGTQYMRAPQMLAMRRISAIHREHTKNEIRDAIQNLKEELSDFREQYDVTDVNELTLELDPGDDGWQDITRWQQIEQNLEIAQAALSLYDFDPDDSRSAAARVAESGAAIQDSTREQGALSDDTERSTA</sequence>
<reference evidence="3 4" key="1">
    <citation type="submission" date="2021-06" db="EMBL/GenBank/DDBJ databases">
        <title>Halomicroarcula sp. a new haloarchaeum isolated from saline soil.</title>
        <authorList>
            <person name="Duran-Viseras A."/>
            <person name="Sanchez-Porro C."/>
            <person name="Ventosa A."/>
        </authorList>
    </citation>
    <scope>NUCLEOTIDE SEQUENCE [LARGE SCALE GENOMIC DNA]</scope>
    <source>
        <strain evidence="3 4">F27</strain>
    </source>
</reference>
<accession>A0AAW4PL06</accession>
<feature type="compositionally biased region" description="Low complexity" evidence="2">
    <location>
        <begin position="177"/>
        <end position="188"/>
    </location>
</feature>